<evidence type="ECO:0000313" key="9">
    <source>
        <dbReference type="EMBL" id="KHE74534.1"/>
    </source>
</evidence>
<feature type="active site" description="Proton donor/acceptor" evidence="5">
    <location>
        <position position="166"/>
    </location>
</feature>
<dbReference type="GO" id="GO:0008311">
    <property type="term" value="F:double-stranded DNA 3'-5' DNA exonuclease activity"/>
    <property type="evidence" value="ECO:0007669"/>
    <property type="project" value="InterPro"/>
</dbReference>
<keyword evidence="6" id="KW-0464">Manganese</keyword>
<organism evidence="9 10">
    <name type="scientific">Kocuria marina</name>
    <dbReference type="NCBI Taxonomy" id="223184"/>
    <lineage>
        <taxon>Bacteria</taxon>
        <taxon>Bacillati</taxon>
        <taxon>Actinomycetota</taxon>
        <taxon>Actinomycetes</taxon>
        <taxon>Micrococcales</taxon>
        <taxon>Micrococcaceae</taxon>
        <taxon>Kocuria</taxon>
    </lineage>
</organism>
<dbReference type="SUPFAM" id="SSF56219">
    <property type="entry name" value="DNase I-like"/>
    <property type="match status" value="1"/>
</dbReference>
<evidence type="ECO:0000256" key="3">
    <source>
        <dbReference type="ARBA" id="ARBA00022801"/>
    </source>
</evidence>
<feature type="active site" evidence="5">
    <location>
        <position position="126"/>
    </location>
</feature>
<dbReference type="GO" id="GO:0046872">
    <property type="term" value="F:metal ion binding"/>
    <property type="evidence" value="ECO:0007669"/>
    <property type="project" value="UniProtKB-KW"/>
</dbReference>
<feature type="active site" description="Proton acceptor" evidence="5">
    <location>
        <position position="269"/>
    </location>
</feature>
<dbReference type="InterPro" id="IPR005135">
    <property type="entry name" value="Endo/exonuclease/phosphatase"/>
</dbReference>
<evidence type="ECO:0000259" key="8">
    <source>
        <dbReference type="Pfam" id="PF03372"/>
    </source>
</evidence>
<feature type="site" description="Interaction with DNA substrate" evidence="7">
    <location>
        <position position="269"/>
    </location>
</feature>
<dbReference type="NCBIfam" id="TIGR00633">
    <property type="entry name" value="xth"/>
    <property type="match status" value="1"/>
</dbReference>
<proteinExistence type="inferred from homology"/>
<feature type="domain" description="Endonuclease/exonuclease/phosphatase" evidence="8">
    <location>
        <begin position="11"/>
        <end position="269"/>
    </location>
</feature>
<evidence type="ECO:0000256" key="2">
    <source>
        <dbReference type="ARBA" id="ARBA00022723"/>
    </source>
</evidence>
<dbReference type="Pfam" id="PF03372">
    <property type="entry name" value="Exo_endo_phos"/>
    <property type="match status" value="1"/>
</dbReference>
<dbReference type="eggNOG" id="COG0708">
    <property type="taxonomic scope" value="Bacteria"/>
</dbReference>
<feature type="binding site" evidence="6">
    <location>
        <position position="269"/>
    </location>
    <ligand>
        <name>Mg(2+)</name>
        <dbReference type="ChEBI" id="CHEBI:18420"/>
        <label>1</label>
    </ligand>
</feature>
<feature type="binding site" evidence="6">
    <location>
        <position position="42"/>
    </location>
    <ligand>
        <name>Mg(2+)</name>
        <dbReference type="ChEBI" id="CHEBI:18420"/>
        <label>1</label>
    </ligand>
</feature>
<dbReference type="PANTHER" id="PTHR43250">
    <property type="entry name" value="EXODEOXYRIBONUCLEASE III"/>
    <property type="match status" value="1"/>
</dbReference>
<dbReference type="GO" id="GO:0006281">
    <property type="term" value="P:DNA repair"/>
    <property type="evidence" value="ECO:0007669"/>
    <property type="project" value="InterPro"/>
</dbReference>
<accession>A0A0B0DH05</accession>
<dbReference type="PANTHER" id="PTHR43250:SF2">
    <property type="entry name" value="EXODEOXYRIBONUCLEASE III"/>
    <property type="match status" value="1"/>
</dbReference>
<evidence type="ECO:0000256" key="1">
    <source>
        <dbReference type="ARBA" id="ARBA00007092"/>
    </source>
</evidence>
<reference evidence="9 10" key="1">
    <citation type="submission" date="2014-09" db="EMBL/GenBank/DDBJ databases">
        <title>High-quality draft genome sequence of Kocuria marina SO9-6, an actinobacterium isolated from a copper mine.</title>
        <authorList>
            <person name="Castro D.B."/>
            <person name="Pereira L.B."/>
            <person name="Silva M.V."/>
            <person name="Silva B.P."/>
            <person name="Zanardi B.R."/>
            <person name="Carlos C."/>
            <person name="Belgini D.R."/>
            <person name="Limache E.G."/>
            <person name="Lacerda G.V."/>
            <person name="Nery M.B."/>
            <person name="Gomes M.B."/>
            <person name="Souza S."/>
            <person name="Silva T.M."/>
            <person name="Rodrigues V.D."/>
            <person name="Paulino L.C."/>
            <person name="Vicentini R."/>
            <person name="Ferraz L.F."/>
            <person name="Ottoboni L.M."/>
        </authorList>
    </citation>
    <scope>NUCLEOTIDE SEQUENCE [LARGE SCALE GENOMIC DNA]</scope>
    <source>
        <strain evidence="9 10">SO9-6</strain>
    </source>
</reference>
<feature type="binding site" evidence="6">
    <location>
        <position position="268"/>
    </location>
    <ligand>
        <name>Mg(2+)</name>
        <dbReference type="ChEBI" id="CHEBI:18420"/>
        <label>1</label>
    </ligand>
</feature>
<evidence type="ECO:0000256" key="7">
    <source>
        <dbReference type="PIRSR" id="PIRSR604808-3"/>
    </source>
</evidence>
<feature type="binding site" evidence="6">
    <location>
        <position position="168"/>
    </location>
    <ligand>
        <name>Mg(2+)</name>
        <dbReference type="ChEBI" id="CHEBI:18420"/>
        <label>1</label>
    </ligand>
</feature>
<keyword evidence="2 6" id="KW-0479">Metal-binding</keyword>
<evidence type="ECO:0000313" key="10">
    <source>
        <dbReference type="Proteomes" id="UP000030664"/>
    </source>
</evidence>
<dbReference type="EMBL" id="JROM01000021">
    <property type="protein sequence ID" value="KHE74534.1"/>
    <property type="molecule type" value="Genomic_DNA"/>
</dbReference>
<feature type="site" description="Transition state stabilizer" evidence="7">
    <location>
        <position position="168"/>
    </location>
</feature>
<dbReference type="PROSITE" id="PS51435">
    <property type="entry name" value="AP_NUCLEASE_F1_4"/>
    <property type="match status" value="1"/>
</dbReference>
<dbReference type="RefSeq" id="WP_035963754.1">
    <property type="nucleotide sequence ID" value="NZ_JAQDQN010000003.1"/>
</dbReference>
<comment type="caution">
    <text evidence="9">The sequence shown here is derived from an EMBL/GenBank/DDBJ whole genome shotgun (WGS) entry which is preliminary data.</text>
</comment>
<evidence type="ECO:0000256" key="6">
    <source>
        <dbReference type="PIRSR" id="PIRSR604808-2"/>
    </source>
</evidence>
<dbReference type="AlphaFoldDB" id="A0A0B0DH05"/>
<dbReference type="STRING" id="223184.AS25_07025"/>
<dbReference type="Gene3D" id="3.60.10.10">
    <property type="entry name" value="Endonuclease/exonuclease/phosphatase"/>
    <property type="match status" value="1"/>
</dbReference>
<feature type="site" description="Important for catalytic activity" evidence="7">
    <location>
        <position position="239"/>
    </location>
</feature>
<dbReference type="InterPro" id="IPR004808">
    <property type="entry name" value="AP_endonuc_1"/>
</dbReference>
<evidence type="ECO:0000256" key="4">
    <source>
        <dbReference type="ARBA" id="ARBA00022842"/>
    </source>
</evidence>
<gene>
    <name evidence="9" type="ORF">AS25_07025</name>
</gene>
<protein>
    <submittedName>
        <fullName evidence="9">Exodeoxyribonuclease III</fullName>
    </submittedName>
</protein>
<dbReference type="Proteomes" id="UP000030664">
    <property type="component" value="Unassembled WGS sequence"/>
</dbReference>
<comment type="cofactor">
    <cofactor evidence="6">
        <name>Mg(2+)</name>
        <dbReference type="ChEBI" id="CHEBI:18420"/>
    </cofactor>
    <cofactor evidence="6">
        <name>Mn(2+)</name>
        <dbReference type="ChEBI" id="CHEBI:29035"/>
    </cofactor>
    <text evidence="6">Probably binds two magnesium or manganese ions per subunit.</text>
</comment>
<comment type="similarity">
    <text evidence="1">Belongs to the DNA repair enzymes AP/ExoA family.</text>
</comment>
<keyword evidence="4 6" id="KW-0460">Magnesium</keyword>
<name>A0A0B0DH05_9MICC</name>
<feature type="binding site" evidence="6">
    <location>
        <position position="166"/>
    </location>
    <ligand>
        <name>Mg(2+)</name>
        <dbReference type="ChEBI" id="CHEBI:18420"/>
        <label>1</label>
    </ligand>
</feature>
<feature type="binding site" evidence="6">
    <location>
        <position position="14"/>
    </location>
    <ligand>
        <name>Mg(2+)</name>
        <dbReference type="ChEBI" id="CHEBI:18420"/>
        <label>1</label>
    </ligand>
</feature>
<dbReference type="CDD" id="cd10281">
    <property type="entry name" value="Nape_like_AP-endo"/>
    <property type="match status" value="1"/>
</dbReference>
<keyword evidence="3" id="KW-0378">Hydrolase</keyword>
<sequence length="279" mass="31067">MADSQQTVRIATVNVNGIRAAYRRGMADWLAPRGVDLLCLQEVRAPDKITRELLDEDVWDVRHTEAAAKGRAGVAIATRRDAFDGALIPTESRVGIGDEYFDDSGRWIENDVRLPDGTTLTLVSAYVHSGEVDTPRQDDKYRFLDAMLTRMPQLAERGDHALVVGDLNVGHTERDIKNWKGNVKNAGFLPQERAYFDKFFGDVGYVDVARSLAGDVPGPYTWWSYRGKAFDTDAGWRIDYHMATPALAAAARSAVVDRAAAYDTRFSDHAPLVVDYRLS</sequence>
<evidence type="ECO:0000256" key="5">
    <source>
        <dbReference type="PIRSR" id="PIRSR604808-1"/>
    </source>
</evidence>
<dbReference type="InterPro" id="IPR037493">
    <property type="entry name" value="ExoIII-like"/>
</dbReference>
<dbReference type="InterPro" id="IPR036691">
    <property type="entry name" value="Endo/exonu/phosph_ase_sf"/>
</dbReference>